<keyword evidence="2" id="KW-1185">Reference proteome</keyword>
<gene>
    <name evidence="1" type="ORF">BV22DRAFT_1008781</name>
</gene>
<name>A0ACB8BMN3_9AGAM</name>
<evidence type="ECO:0000313" key="2">
    <source>
        <dbReference type="Proteomes" id="UP000790709"/>
    </source>
</evidence>
<sequence>MKFLSTIAVLATAVASVVASTIELGYPVDGSALIPGHNVTVQVVQPVSAQYPCLQVGIALAVNGCIRGVCPDPAKEMGAVLYSGAWDPKQQADGGVYQNFSVVIPMFLGGAGSGIFSLTHVCLLGSGPEPVIEFRNATVKFHA</sequence>
<comment type="caution">
    <text evidence="1">The sequence shown here is derived from an EMBL/GenBank/DDBJ whole genome shotgun (WGS) entry which is preliminary data.</text>
</comment>
<reference evidence="1" key="1">
    <citation type="journal article" date="2021" name="New Phytol.">
        <title>Evolutionary innovations through gain and loss of genes in the ectomycorrhizal Boletales.</title>
        <authorList>
            <person name="Wu G."/>
            <person name="Miyauchi S."/>
            <person name="Morin E."/>
            <person name="Kuo A."/>
            <person name="Drula E."/>
            <person name="Varga T."/>
            <person name="Kohler A."/>
            <person name="Feng B."/>
            <person name="Cao Y."/>
            <person name="Lipzen A."/>
            <person name="Daum C."/>
            <person name="Hundley H."/>
            <person name="Pangilinan J."/>
            <person name="Johnson J."/>
            <person name="Barry K."/>
            <person name="LaButti K."/>
            <person name="Ng V."/>
            <person name="Ahrendt S."/>
            <person name="Min B."/>
            <person name="Choi I.G."/>
            <person name="Park H."/>
            <person name="Plett J.M."/>
            <person name="Magnuson J."/>
            <person name="Spatafora J.W."/>
            <person name="Nagy L.G."/>
            <person name="Henrissat B."/>
            <person name="Grigoriev I.V."/>
            <person name="Yang Z.L."/>
            <person name="Xu J."/>
            <person name="Martin F.M."/>
        </authorList>
    </citation>
    <scope>NUCLEOTIDE SEQUENCE</scope>
    <source>
        <strain evidence="1">KUC20120723A-06</strain>
    </source>
</reference>
<organism evidence="1 2">
    <name type="scientific">Leucogyrophana mollusca</name>
    <dbReference type="NCBI Taxonomy" id="85980"/>
    <lineage>
        <taxon>Eukaryota</taxon>
        <taxon>Fungi</taxon>
        <taxon>Dikarya</taxon>
        <taxon>Basidiomycota</taxon>
        <taxon>Agaricomycotina</taxon>
        <taxon>Agaricomycetes</taxon>
        <taxon>Agaricomycetidae</taxon>
        <taxon>Boletales</taxon>
        <taxon>Boletales incertae sedis</taxon>
        <taxon>Leucogyrophana</taxon>
    </lineage>
</organism>
<dbReference type="Proteomes" id="UP000790709">
    <property type="component" value="Unassembled WGS sequence"/>
</dbReference>
<accession>A0ACB8BMN3</accession>
<protein>
    <submittedName>
        <fullName evidence="1">Uncharacterized protein</fullName>
    </submittedName>
</protein>
<dbReference type="EMBL" id="MU266380">
    <property type="protein sequence ID" value="KAH7926569.1"/>
    <property type="molecule type" value="Genomic_DNA"/>
</dbReference>
<evidence type="ECO:0000313" key="1">
    <source>
        <dbReference type="EMBL" id="KAH7926569.1"/>
    </source>
</evidence>
<proteinExistence type="predicted"/>